<dbReference type="Proteomes" id="UP000284990">
    <property type="component" value="Unassembled WGS sequence"/>
</dbReference>
<dbReference type="EMBL" id="QSFW01000013">
    <property type="protein sequence ID" value="RHA87033.1"/>
    <property type="molecule type" value="Genomic_DNA"/>
</dbReference>
<organism evidence="2 3">
    <name type="scientific">Segatella copri</name>
    <dbReference type="NCBI Taxonomy" id="165179"/>
    <lineage>
        <taxon>Bacteria</taxon>
        <taxon>Pseudomonadati</taxon>
        <taxon>Bacteroidota</taxon>
        <taxon>Bacteroidia</taxon>
        <taxon>Bacteroidales</taxon>
        <taxon>Prevotellaceae</taxon>
        <taxon>Segatella</taxon>
    </lineage>
</organism>
<evidence type="ECO:0000259" key="1">
    <source>
        <dbReference type="Pfam" id="PF01863"/>
    </source>
</evidence>
<protein>
    <submittedName>
        <fullName evidence="2">M48 family peptidase</fullName>
    </submittedName>
</protein>
<dbReference type="InterPro" id="IPR053136">
    <property type="entry name" value="UTP_pyrophosphatase-like"/>
</dbReference>
<comment type="caution">
    <text evidence="2">The sequence shown here is derived from an EMBL/GenBank/DDBJ whole genome shotgun (WGS) entry which is preliminary data.</text>
</comment>
<dbReference type="SUPFAM" id="SSF116734">
    <property type="entry name" value="DNA methylase specificity domain"/>
    <property type="match status" value="1"/>
</dbReference>
<evidence type="ECO:0000313" key="2">
    <source>
        <dbReference type="EMBL" id="RHA87033.1"/>
    </source>
</evidence>
<feature type="domain" description="YgjP-like metallopeptidase" evidence="1">
    <location>
        <begin position="28"/>
        <end position="121"/>
    </location>
</feature>
<proteinExistence type="predicted"/>
<name>A0AA92UZX3_9BACT</name>
<dbReference type="Gene3D" id="3.30.2010.10">
    <property type="entry name" value="Metalloproteases ('zincins'), catalytic domain"/>
    <property type="match status" value="1"/>
</dbReference>
<dbReference type="PANTHER" id="PTHR30399">
    <property type="entry name" value="UNCHARACTERIZED PROTEIN YGJP"/>
    <property type="match status" value="1"/>
</dbReference>
<dbReference type="CDD" id="cd07344">
    <property type="entry name" value="M48_yhfN_like"/>
    <property type="match status" value="1"/>
</dbReference>
<reference evidence="2 3" key="1">
    <citation type="submission" date="2018-08" db="EMBL/GenBank/DDBJ databases">
        <title>A genome reference for cultivated species of the human gut microbiota.</title>
        <authorList>
            <person name="Zou Y."/>
            <person name="Xue W."/>
            <person name="Luo G."/>
        </authorList>
    </citation>
    <scope>NUCLEOTIDE SEQUENCE [LARGE SCALE GENOMIC DNA]</scope>
    <source>
        <strain evidence="2 3">AM42-23AC</strain>
    </source>
</reference>
<dbReference type="AlphaFoldDB" id="A0AA92UZX3"/>
<dbReference type="PANTHER" id="PTHR30399:SF1">
    <property type="entry name" value="UTP PYROPHOSPHATASE"/>
    <property type="match status" value="1"/>
</dbReference>
<evidence type="ECO:0000313" key="3">
    <source>
        <dbReference type="Proteomes" id="UP000284990"/>
    </source>
</evidence>
<sequence length="124" mass="14364">MNKEIVGKVVLKYPHSLSEQTAIATILSDCDKEISSLEEKMNLKSGGFSIREMKTRWGSCNQRTHKLLFNLELAKKPQPCIEYVVVHELAHIVSKNHDTQFKAVLDKHLPLWEKYKNELNEFII</sequence>
<gene>
    <name evidence="2" type="ORF">DW916_07570</name>
</gene>
<dbReference type="RefSeq" id="WP_118190560.1">
    <property type="nucleotide sequence ID" value="NZ_CP134814.1"/>
</dbReference>
<accession>A0AA92UZX3</accession>
<dbReference type="InterPro" id="IPR002725">
    <property type="entry name" value="YgjP-like_metallopeptidase"/>
</dbReference>
<dbReference type="Pfam" id="PF01863">
    <property type="entry name" value="YgjP-like"/>
    <property type="match status" value="1"/>
</dbReference>